<dbReference type="PANTHER" id="PTHR38791">
    <property type="entry name" value="ZN(II)2CYS6 TRANSCRIPTION FACTOR (EUROFUNG)-RELATED-RELATED"/>
    <property type="match status" value="1"/>
</dbReference>
<dbReference type="Pfam" id="PF11951">
    <property type="entry name" value="Fungal_trans_2"/>
    <property type="match status" value="1"/>
</dbReference>
<accession>A0ABR0F6S3</accession>
<feature type="compositionally biased region" description="Polar residues" evidence="1">
    <location>
        <begin position="62"/>
        <end position="80"/>
    </location>
</feature>
<feature type="region of interest" description="Disordered" evidence="1">
    <location>
        <begin position="28"/>
        <end position="82"/>
    </location>
</feature>
<protein>
    <submittedName>
        <fullName evidence="2">Uncharacterized protein</fullName>
    </submittedName>
</protein>
<sequence>MNCIKLGRECPGYPDQLDLLFKHETANVTRKATRGKKQRSTQASSSRRQSSTSSTPKSPTQDTLDPTLSRQASGSSNDPSAQAVIQEEPAQLSAVATWDALREVNFNPSVENVSIAYFFSNVVSRPSATGSNGFFDVLIPLFSAAPNRSPLHMATEAIAVRTVATLPGRSRDLFEHADRLYGMALQATQQAINDPQQALTDETLLTILLFALYESVSSPSITNWSKHVQGAVSIAKARGTAQFEDPQSLVLFRATRTQMLMDAVQRRASIDDFPGPEGWTSDHSKGSICSIKSSMKMPGVLARAKNLLDEDIERTPANFQQVDELLREAYDLQNELYRWDMNMPAQFGYKSVMHATTVPREDNVKATELWPGPVHDYRDVHTASIRNNNRVSQLLCSNVVIGALRWLDPDNYMEDRRYRAAVYRVQYLVDDIAASVPFNLGYSNQPSAVTNAKQRMEEPGKHRGAYFLIWPLYVSAQMRCISILQRKWLNGRLDSIAERYGLHETDLTRVRAGAISTDP</sequence>
<dbReference type="EMBL" id="JAXOVC010000001">
    <property type="protein sequence ID" value="KAK4508613.1"/>
    <property type="molecule type" value="Genomic_DNA"/>
</dbReference>
<evidence type="ECO:0000313" key="3">
    <source>
        <dbReference type="Proteomes" id="UP001305779"/>
    </source>
</evidence>
<comment type="caution">
    <text evidence="2">The sequence shown here is derived from an EMBL/GenBank/DDBJ whole genome shotgun (WGS) entry which is preliminary data.</text>
</comment>
<gene>
    <name evidence="2" type="ORF">PRZ48_002352</name>
</gene>
<dbReference type="InterPro" id="IPR021858">
    <property type="entry name" value="Fun_TF"/>
</dbReference>
<dbReference type="InterPro" id="IPR053175">
    <property type="entry name" value="DHMBA_Reg_Transcription_Factor"/>
</dbReference>
<dbReference type="PANTHER" id="PTHR38791:SF13">
    <property type="entry name" value="ZN(2)-C6 FUNGAL-TYPE DOMAIN-CONTAINING PROTEIN"/>
    <property type="match status" value="1"/>
</dbReference>
<proteinExistence type="predicted"/>
<evidence type="ECO:0000313" key="2">
    <source>
        <dbReference type="EMBL" id="KAK4508613.1"/>
    </source>
</evidence>
<organism evidence="2 3">
    <name type="scientific">Zasmidium cellare</name>
    <name type="common">Wine cellar mold</name>
    <name type="synonym">Racodium cellare</name>
    <dbReference type="NCBI Taxonomy" id="395010"/>
    <lineage>
        <taxon>Eukaryota</taxon>
        <taxon>Fungi</taxon>
        <taxon>Dikarya</taxon>
        <taxon>Ascomycota</taxon>
        <taxon>Pezizomycotina</taxon>
        <taxon>Dothideomycetes</taxon>
        <taxon>Dothideomycetidae</taxon>
        <taxon>Mycosphaerellales</taxon>
        <taxon>Mycosphaerellaceae</taxon>
        <taxon>Zasmidium</taxon>
    </lineage>
</organism>
<name>A0ABR0F6S3_ZASCE</name>
<reference evidence="2 3" key="1">
    <citation type="journal article" date="2023" name="G3 (Bethesda)">
        <title>A chromosome-level genome assembly of Zasmidium syzygii isolated from banana leaves.</title>
        <authorList>
            <person name="van Westerhoven A.C."/>
            <person name="Mehrabi R."/>
            <person name="Talebi R."/>
            <person name="Steentjes M.B.F."/>
            <person name="Corcolon B."/>
            <person name="Chong P.A."/>
            <person name="Kema G.H.J."/>
            <person name="Seidl M.F."/>
        </authorList>
    </citation>
    <scope>NUCLEOTIDE SEQUENCE [LARGE SCALE GENOMIC DNA]</scope>
    <source>
        <strain evidence="2 3">P124</strain>
    </source>
</reference>
<dbReference type="Proteomes" id="UP001305779">
    <property type="component" value="Unassembled WGS sequence"/>
</dbReference>
<evidence type="ECO:0000256" key="1">
    <source>
        <dbReference type="SAM" id="MobiDB-lite"/>
    </source>
</evidence>
<feature type="compositionally biased region" description="Low complexity" evidence="1">
    <location>
        <begin position="40"/>
        <end position="61"/>
    </location>
</feature>
<keyword evidence="3" id="KW-1185">Reference proteome</keyword>